<dbReference type="InterPro" id="IPR049452">
    <property type="entry name" value="Anoctamin_TM"/>
</dbReference>
<evidence type="ECO:0000256" key="4">
    <source>
        <dbReference type="ARBA" id="ARBA00022989"/>
    </source>
</evidence>
<organism evidence="8 9">
    <name type="scientific">Goodea atripinnis</name>
    <dbReference type="NCBI Taxonomy" id="208336"/>
    <lineage>
        <taxon>Eukaryota</taxon>
        <taxon>Metazoa</taxon>
        <taxon>Chordata</taxon>
        <taxon>Craniata</taxon>
        <taxon>Vertebrata</taxon>
        <taxon>Euteleostomi</taxon>
        <taxon>Actinopterygii</taxon>
        <taxon>Neopterygii</taxon>
        <taxon>Teleostei</taxon>
        <taxon>Neoteleostei</taxon>
        <taxon>Acanthomorphata</taxon>
        <taxon>Ovalentaria</taxon>
        <taxon>Atherinomorphae</taxon>
        <taxon>Cyprinodontiformes</taxon>
        <taxon>Goodeidae</taxon>
        <taxon>Goodea</taxon>
    </lineage>
</organism>
<protein>
    <recommendedName>
        <fullName evidence="6">Anoctamin</fullName>
    </recommendedName>
</protein>
<dbReference type="Pfam" id="PF04547">
    <property type="entry name" value="Anoctamin"/>
    <property type="match status" value="1"/>
</dbReference>
<feature type="transmembrane region" description="Helical" evidence="6">
    <location>
        <begin position="50"/>
        <end position="71"/>
    </location>
</feature>
<keyword evidence="4 6" id="KW-1133">Transmembrane helix</keyword>
<comment type="similarity">
    <text evidence="2 6">Belongs to the anoctamin family.</text>
</comment>
<dbReference type="EMBL" id="JAHRIO010000002">
    <property type="protein sequence ID" value="MEQ2157249.1"/>
    <property type="molecule type" value="Genomic_DNA"/>
</dbReference>
<evidence type="ECO:0000256" key="3">
    <source>
        <dbReference type="ARBA" id="ARBA00022692"/>
    </source>
</evidence>
<keyword evidence="5 6" id="KW-0472">Membrane</keyword>
<evidence type="ECO:0000256" key="2">
    <source>
        <dbReference type="ARBA" id="ARBA00009671"/>
    </source>
</evidence>
<evidence type="ECO:0000259" key="7">
    <source>
        <dbReference type="Pfam" id="PF04547"/>
    </source>
</evidence>
<dbReference type="PANTHER" id="PTHR12308:SF15">
    <property type="entry name" value="ANOCTAMIN"/>
    <property type="match status" value="1"/>
</dbReference>
<comment type="caution">
    <text evidence="6">Lacks conserved residue(s) required for the propagation of feature annotation.</text>
</comment>
<feature type="transmembrane region" description="Helical" evidence="6">
    <location>
        <begin position="20"/>
        <end position="38"/>
    </location>
</feature>
<evidence type="ECO:0000256" key="6">
    <source>
        <dbReference type="RuleBase" id="RU280814"/>
    </source>
</evidence>
<proteinExistence type="inferred from homology"/>
<evidence type="ECO:0000313" key="8">
    <source>
        <dbReference type="EMBL" id="MEQ2157249.1"/>
    </source>
</evidence>
<name>A0ABV0MDS8_9TELE</name>
<feature type="transmembrane region" description="Helical" evidence="6">
    <location>
        <begin position="99"/>
        <end position="123"/>
    </location>
</feature>
<evidence type="ECO:0000256" key="1">
    <source>
        <dbReference type="ARBA" id="ARBA00004141"/>
    </source>
</evidence>
<comment type="caution">
    <text evidence="8">The sequence shown here is derived from an EMBL/GenBank/DDBJ whole genome shotgun (WGS) entry which is preliminary data.</text>
</comment>
<comment type="subcellular location">
    <subcellularLocation>
        <location evidence="1 6">Membrane</location>
        <topology evidence="1 6">Multi-pass membrane protein</topology>
    </subcellularLocation>
</comment>
<dbReference type="InterPro" id="IPR007632">
    <property type="entry name" value="Anoctamin"/>
</dbReference>
<dbReference type="Proteomes" id="UP001476798">
    <property type="component" value="Unassembled WGS sequence"/>
</dbReference>
<feature type="domain" description="Anoctamin transmembrane" evidence="7">
    <location>
        <begin position="49"/>
        <end position="193"/>
    </location>
</feature>
<accession>A0ABV0MDS8</accession>
<gene>
    <name evidence="8" type="primary">ANO7_1</name>
    <name evidence="8" type="ORF">GOODEAATRI_000033</name>
</gene>
<reference evidence="8 9" key="1">
    <citation type="submission" date="2021-06" db="EMBL/GenBank/DDBJ databases">
        <authorList>
            <person name="Palmer J.M."/>
        </authorList>
    </citation>
    <scope>NUCLEOTIDE SEQUENCE [LARGE SCALE GENOMIC DNA]</scope>
    <source>
        <strain evidence="8 9">GA_2019</strain>
        <tissue evidence="8">Muscle</tissue>
    </source>
</reference>
<sequence length="194" mass="22331">MQMERKRVPEHGGHDCKDSIILGLFLVMGQTAVTRQSISVVKLSPCPPVLQFGFITIFVAAFPLAPLFALLNNWVEIRLDAHKFVCEYRRPVAERAQNIGVWFNILEALSHLSVIANAFLIAFTSDFLPRLLYQYKFSNDLNGYVNFTLAYAPLNYTDYPRCRYKAFRDNDGTYTLFYWELLAVRLGFIIAFEV</sequence>
<keyword evidence="9" id="KW-1185">Reference proteome</keyword>
<keyword evidence="3 6" id="KW-0812">Transmembrane</keyword>
<evidence type="ECO:0000256" key="5">
    <source>
        <dbReference type="ARBA" id="ARBA00023136"/>
    </source>
</evidence>
<evidence type="ECO:0000313" key="9">
    <source>
        <dbReference type="Proteomes" id="UP001476798"/>
    </source>
</evidence>
<dbReference type="PANTHER" id="PTHR12308">
    <property type="entry name" value="ANOCTAMIN"/>
    <property type="match status" value="1"/>
</dbReference>